<evidence type="ECO:0000313" key="6">
    <source>
        <dbReference type="Proteomes" id="UP000004810"/>
    </source>
</evidence>
<dbReference type="GO" id="GO:0005525">
    <property type="term" value="F:GTP binding"/>
    <property type="evidence" value="ECO:0007669"/>
    <property type="project" value="UniProtKB-KW"/>
</dbReference>
<keyword evidence="2" id="KW-0342">GTP-binding</keyword>
<dbReference type="InterPro" id="IPR015894">
    <property type="entry name" value="Guanylate-bd_N"/>
</dbReference>
<comment type="similarity">
    <text evidence="3">Belongs to the TRAFAC class dynamin-like GTPase superfamily. GB1/RHD3 GTPase family.</text>
</comment>
<dbReference type="PROSITE" id="PS51715">
    <property type="entry name" value="G_GB1_RHD3"/>
    <property type="match status" value="1"/>
</dbReference>
<evidence type="ECO:0000256" key="3">
    <source>
        <dbReference type="PROSITE-ProRule" id="PRU01052"/>
    </source>
</evidence>
<evidence type="ECO:0000256" key="2">
    <source>
        <dbReference type="ARBA" id="ARBA00023134"/>
    </source>
</evidence>
<name>J9DZK4_WUCBA</name>
<reference evidence="6" key="1">
    <citation type="submission" date="2012-08" db="EMBL/GenBank/DDBJ databases">
        <title>The Genome Sequence of Wuchereria bancrofti.</title>
        <authorList>
            <person name="Nutman T.B."/>
            <person name="Fink D.L."/>
            <person name="Russ C."/>
            <person name="Young S."/>
            <person name="Zeng Q."/>
            <person name="Koehrsen M."/>
            <person name="Alvarado L."/>
            <person name="Berlin A."/>
            <person name="Chapman S.B."/>
            <person name="Chen Z."/>
            <person name="Freedman E."/>
            <person name="Gellesch M."/>
            <person name="Goldberg J."/>
            <person name="Griggs A."/>
            <person name="Gujja S."/>
            <person name="Heilman E.R."/>
            <person name="Heiman D."/>
            <person name="Hepburn T."/>
            <person name="Howarth C."/>
            <person name="Jen D."/>
            <person name="Larson L."/>
            <person name="Lewis B."/>
            <person name="Mehta T."/>
            <person name="Park D."/>
            <person name="Pearson M."/>
            <person name="Roberts A."/>
            <person name="Saif S."/>
            <person name="Shea T."/>
            <person name="Shenoy N."/>
            <person name="Sisk P."/>
            <person name="Stolte C."/>
            <person name="Sykes S."/>
            <person name="Walk T."/>
            <person name="White J."/>
            <person name="Yandava C."/>
            <person name="Haas B."/>
            <person name="Henn M.R."/>
            <person name="Nusbaum C."/>
            <person name="Birren B."/>
        </authorList>
    </citation>
    <scope>NUCLEOTIDE SEQUENCE [LARGE SCALE GENOMIC DNA]</scope>
    <source>
        <strain evidence="6">NA</strain>
    </source>
</reference>
<evidence type="ECO:0000313" key="5">
    <source>
        <dbReference type="EMBL" id="EJW70032.1"/>
    </source>
</evidence>
<dbReference type="GO" id="GO:0003924">
    <property type="term" value="F:GTPase activity"/>
    <property type="evidence" value="ECO:0007669"/>
    <property type="project" value="InterPro"/>
</dbReference>
<dbReference type="AlphaFoldDB" id="J9DZK4"/>
<dbReference type="Pfam" id="PF02263">
    <property type="entry name" value="GBP"/>
    <property type="match status" value="1"/>
</dbReference>
<feature type="domain" description="GB1/RHD3-type G" evidence="4">
    <location>
        <begin position="1"/>
        <end position="84"/>
    </location>
</feature>
<organism evidence="5 6">
    <name type="scientific">Wuchereria bancrofti</name>
    <dbReference type="NCBI Taxonomy" id="6293"/>
    <lineage>
        <taxon>Eukaryota</taxon>
        <taxon>Metazoa</taxon>
        <taxon>Ecdysozoa</taxon>
        <taxon>Nematoda</taxon>
        <taxon>Chromadorea</taxon>
        <taxon>Rhabditida</taxon>
        <taxon>Spirurina</taxon>
        <taxon>Spiruromorpha</taxon>
        <taxon>Filarioidea</taxon>
        <taxon>Onchocercidae</taxon>
        <taxon>Wuchereria</taxon>
    </lineage>
</organism>
<evidence type="ECO:0000259" key="4">
    <source>
        <dbReference type="PROSITE" id="PS51715"/>
    </source>
</evidence>
<dbReference type="EMBL" id="ADBV01023957">
    <property type="protein sequence ID" value="EJW70032.1"/>
    <property type="molecule type" value="Genomic_DNA"/>
</dbReference>
<sequence length="84" mass="9710">TIVFVVRDYKSSEECSYGFEGGMEYLKTMLQTSSSYQSNELRAVRREIQSCFEQTLCFLLPHPGHRVADNESFRGLVRGHLMNK</sequence>
<dbReference type="InterPro" id="IPR030386">
    <property type="entry name" value="G_GB1_RHD3_dom"/>
</dbReference>
<proteinExistence type="inferred from homology"/>
<dbReference type="InterPro" id="IPR027417">
    <property type="entry name" value="P-loop_NTPase"/>
</dbReference>
<evidence type="ECO:0000256" key="1">
    <source>
        <dbReference type="ARBA" id="ARBA00022741"/>
    </source>
</evidence>
<protein>
    <submittedName>
        <fullName evidence="5">Guanylate-binding protein domain-containing protein</fullName>
    </submittedName>
</protein>
<dbReference type="Proteomes" id="UP000004810">
    <property type="component" value="Unassembled WGS sequence"/>
</dbReference>
<keyword evidence="1" id="KW-0547">Nucleotide-binding</keyword>
<gene>
    <name evidence="5" type="ORF">WUBG_19061</name>
</gene>
<feature type="non-terminal residue" evidence="5">
    <location>
        <position position="1"/>
    </location>
</feature>
<dbReference type="PANTHER" id="PTHR10751">
    <property type="entry name" value="GUANYLATE BINDING PROTEIN"/>
    <property type="match status" value="1"/>
</dbReference>
<comment type="caution">
    <text evidence="5">The sequence shown here is derived from an EMBL/GenBank/DDBJ whole genome shotgun (WGS) entry which is preliminary data.</text>
</comment>
<accession>J9DZK4</accession>
<dbReference type="Gene3D" id="3.40.50.300">
    <property type="entry name" value="P-loop containing nucleotide triphosphate hydrolases"/>
    <property type="match status" value="1"/>
</dbReference>